<evidence type="ECO:0000256" key="5">
    <source>
        <dbReference type="ARBA" id="ARBA00022676"/>
    </source>
</evidence>
<evidence type="ECO:0000256" key="2">
    <source>
        <dbReference type="ARBA" id="ARBA00004922"/>
    </source>
</evidence>
<dbReference type="PANTHER" id="PTHR10859:SF91">
    <property type="entry name" value="DOLICHYL-PHOSPHATE BETA-GLUCOSYLTRANSFERASE"/>
    <property type="match status" value="1"/>
</dbReference>
<comment type="similarity">
    <text evidence="3">Belongs to the glycosyltransferase 2 family.</text>
</comment>
<dbReference type="InterPro" id="IPR035518">
    <property type="entry name" value="DPG_synthase"/>
</dbReference>
<keyword evidence="11" id="KW-0472">Membrane</keyword>
<keyword evidence="6" id="KW-0808">Transferase</keyword>
<comment type="pathway">
    <text evidence="2">Protein modification; protein glycosylation.</text>
</comment>
<keyword evidence="10" id="KW-1133">Transmembrane helix</keyword>
<dbReference type="PANTHER" id="PTHR10859">
    <property type="entry name" value="GLYCOSYL TRANSFERASE"/>
    <property type="match status" value="1"/>
</dbReference>
<dbReference type="Proteomes" id="UP000178085">
    <property type="component" value="Unassembled WGS sequence"/>
</dbReference>
<evidence type="ECO:0000256" key="12">
    <source>
        <dbReference type="ARBA" id="ARBA00045097"/>
    </source>
</evidence>
<dbReference type="Gene3D" id="3.90.550.10">
    <property type="entry name" value="Spore Coat Polysaccharide Biosynthesis Protein SpsA, Chain A"/>
    <property type="match status" value="1"/>
</dbReference>
<comment type="caution">
    <text evidence="15">The sequence shown here is derived from an EMBL/GenBank/DDBJ whole genome shotgun (WGS) entry which is preliminary data.</text>
</comment>
<dbReference type="CDD" id="cd04188">
    <property type="entry name" value="DPG_synthase"/>
    <property type="match status" value="1"/>
</dbReference>
<evidence type="ECO:0000256" key="10">
    <source>
        <dbReference type="ARBA" id="ARBA00022989"/>
    </source>
</evidence>
<evidence type="ECO:0000256" key="7">
    <source>
        <dbReference type="ARBA" id="ARBA00022692"/>
    </source>
</evidence>
<reference evidence="15 16" key="1">
    <citation type="journal article" date="2016" name="Nat. Commun.">
        <title>Thousands of microbial genomes shed light on interconnected biogeochemical processes in an aquifer system.</title>
        <authorList>
            <person name="Anantharaman K."/>
            <person name="Brown C.T."/>
            <person name="Hug L.A."/>
            <person name="Sharon I."/>
            <person name="Castelle C.J."/>
            <person name="Probst A.J."/>
            <person name="Thomas B.C."/>
            <person name="Singh A."/>
            <person name="Wilkins M.J."/>
            <person name="Karaoz U."/>
            <person name="Brodie E.L."/>
            <person name="Williams K.H."/>
            <person name="Hubbard S.S."/>
            <person name="Banfield J.F."/>
        </authorList>
    </citation>
    <scope>NUCLEOTIDE SEQUENCE [LARGE SCALE GENOMIC DNA]</scope>
</reference>
<evidence type="ECO:0000256" key="11">
    <source>
        <dbReference type="ARBA" id="ARBA00023136"/>
    </source>
</evidence>
<dbReference type="EC" id="2.4.1.117" evidence="4"/>
<evidence type="ECO:0000256" key="13">
    <source>
        <dbReference type="SAM" id="MobiDB-lite"/>
    </source>
</evidence>
<protein>
    <recommendedName>
        <fullName evidence="4">dolichyl-phosphate beta-glucosyltransferase</fullName>
        <ecNumber evidence="4">2.4.1.117</ecNumber>
    </recommendedName>
</protein>
<evidence type="ECO:0000256" key="4">
    <source>
        <dbReference type="ARBA" id="ARBA00012583"/>
    </source>
</evidence>
<evidence type="ECO:0000256" key="3">
    <source>
        <dbReference type="ARBA" id="ARBA00006739"/>
    </source>
</evidence>
<gene>
    <name evidence="15" type="ORF">A3K51_01095</name>
</gene>
<dbReference type="InterPro" id="IPR001173">
    <property type="entry name" value="Glyco_trans_2-like"/>
</dbReference>
<comment type="catalytic activity">
    <reaction evidence="12">
        <text>a di-trans,poly-cis-dolichyl phosphate + UDP-alpha-D-glucose = a di-trans,poly-cis-dolichyl beta-D-glucosyl phosphate + UDP</text>
        <dbReference type="Rhea" id="RHEA:15401"/>
        <dbReference type="Rhea" id="RHEA-COMP:19498"/>
        <dbReference type="Rhea" id="RHEA-COMP:19502"/>
        <dbReference type="ChEBI" id="CHEBI:57525"/>
        <dbReference type="ChEBI" id="CHEBI:57683"/>
        <dbReference type="ChEBI" id="CHEBI:58223"/>
        <dbReference type="ChEBI" id="CHEBI:58885"/>
        <dbReference type="EC" id="2.4.1.117"/>
    </reaction>
    <physiologicalReaction direction="left-to-right" evidence="12">
        <dbReference type="Rhea" id="RHEA:15402"/>
    </physiologicalReaction>
</comment>
<evidence type="ECO:0000313" key="16">
    <source>
        <dbReference type="Proteomes" id="UP000178085"/>
    </source>
</evidence>
<evidence type="ECO:0000313" key="15">
    <source>
        <dbReference type="EMBL" id="OGB73444.1"/>
    </source>
</evidence>
<evidence type="ECO:0000259" key="14">
    <source>
        <dbReference type="Pfam" id="PF00535"/>
    </source>
</evidence>
<name>A0A1F4NPR6_UNCK3</name>
<dbReference type="EMBL" id="METD01000001">
    <property type="protein sequence ID" value="OGB73444.1"/>
    <property type="molecule type" value="Genomic_DNA"/>
</dbReference>
<evidence type="ECO:0000256" key="9">
    <source>
        <dbReference type="ARBA" id="ARBA00022968"/>
    </source>
</evidence>
<keyword evidence="9" id="KW-0735">Signal-anchor</keyword>
<keyword evidence="8" id="KW-0256">Endoplasmic reticulum</keyword>
<dbReference type="GO" id="GO:0006487">
    <property type="term" value="P:protein N-linked glycosylation"/>
    <property type="evidence" value="ECO:0007669"/>
    <property type="project" value="TreeGrafter"/>
</dbReference>
<keyword evidence="5" id="KW-0328">Glycosyltransferase</keyword>
<dbReference type="GO" id="GO:0004581">
    <property type="term" value="F:dolichyl-phosphate beta-glucosyltransferase activity"/>
    <property type="evidence" value="ECO:0007669"/>
    <property type="project" value="UniProtKB-EC"/>
</dbReference>
<dbReference type="InterPro" id="IPR029044">
    <property type="entry name" value="Nucleotide-diphossugar_trans"/>
</dbReference>
<feature type="compositionally biased region" description="Polar residues" evidence="13">
    <location>
        <begin position="256"/>
        <end position="266"/>
    </location>
</feature>
<evidence type="ECO:0000256" key="6">
    <source>
        <dbReference type="ARBA" id="ARBA00022679"/>
    </source>
</evidence>
<comment type="subcellular location">
    <subcellularLocation>
        <location evidence="1">Endoplasmic reticulum membrane</location>
        <topology evidence="1">Single-pass membrane protein</topology>
    </subcellularLocation>
</comment>
<keyword evidence="7" id="KW-0812">Transmembrane</keyword>
<feature type="region of interest" description="Disordered" evidence="13">
    <location>
        <begin position="253"/>
        <end position="274"/>
    </location>
</feature>
<sequence length="274" mass="31578">MELYLSVVIPAYNEERRIGKTLAKFRRYFDAQNYAYEVIVSDDGSSDTTREIVNIIAEGWPQLRLLTALHNQGKGAVVKRGMLSARGQYVLFADADNATPIEELEKFWPYIKTYPIVFGSRYCFGAQVHIAQARHRIILSRLSNLLIRTMAVPGVWDTQCGFKLFERNAGQNIFANVRLTRFGFDIEAFAIARQLDYQFKEVGINWYNDFDTRVRTGREALRTLRDLFKITWNKLHGKYRKVGYIQQSPAVRRTETNSIHSETSSPIAPPDLKL</sequence>
<proteinExistence type="inferred from homology"/>
<feature type="domain" description="Glycosyltransferase 2-like" evidence="14">
    <location>
        <begin position="6"/>
        <end position="169"/>
    </location>
</feature>
<dbReference type="AlphaFoldDB" id="A0A1F4NPR6"/>
<evidence type="ECO:0000256" key="8">
    <source>
        <dbReference type="ARBA" id="ARBA00022824"/>
    </source>
</evidence>
<evidence type="ECO:0000256" key="1">
    <source>
        <dbReference type="ARBA" id="ARBA00004389"/>
    </source>
</evidence>
<organism evidence="15 16">
    <name type="scientific">candidate division Kazan bacterium RIFCSPLOWO2_01_FULL_45_19</name>
    <dbReference type="NCBI Taxonomy" id="1798538"/>
    <lineage>
        <taxon>Bacteria</taxon>
        <taxon>Bacteria division Kazan-3B-28</taxon>
    </lineage>
</organism>
<dbReference type="SUPFAM" id="SSF53448">
    <property type="entry name" value="Nucleotide-diphospho-sugar transferases"/>
    <property type="match status" value="1"/>
</dbReference>
<dbReference type="Pfam" id="PF00535">
    <property type="entry name" value="Glycos_transf_2"/>
    <property type="match status" value="1"/>
</dbReference>
<accession>A0A1F4NPR6</accession>